<comment type="pathway">
    <text evidence="2">Purine metabolism; urate degradation; (S)-allantoin from urate: step 3/3.</text>
</comment>
<protein>
    <recommendedName>
        <fullName evidence="3">2-oxo-4-hydroxy-4-carboxy-5-ureidoimidazoline decarboxylase</fullName>
        <ecNumber evidence="3">4.1.1.97</ecNumber>
    </recommendedName>
</protein>
<dbReference type="SUPFAM" id="SSF158694">
    <property type="entry name" value="UraD-Like"/>
    <property type="match status" value="1"/>
</dbReference>
<evidence type="ECO:0000256" key="5">
    <source>
        <dbReference type="ARBA" id="ARBA00022793"/>
    </source>
</evidence>
<keyword evidence="5" id="KW-0210">Decarboxylase</keyword>
<dbReference type="Gene3D" id="1.10.3330.10">
    <property type="entry name" value="Oxo-4-hydroxy-4-carboxy-5-ureidoimidazoline decarboxylase"/>
    <property type="match status" value="1"/>
</dbReference>
<dbReference type="KEGG" id="cart:PA27867_1461"/>
<evidence type="ECO:0000256" key="3">
    <source>
        <dbReference type="ARBA" id="ARBA00012257"/>
    </source>
</evidence>
<dbReference type="RefSeq" id="WP_066594884.1">
    <property type="nucleotide sequence ID" value="NZ_CP016282.1"/>
</dbReference>
<proteinExistence type="predicted"/>
<evidence type="ECO:0000256" key="7">
    <source>
        <dbReference type="SAM" id="MobiDB-lite"/>
    </source>
</evidence>
<name>A0A1B1BIS6_9MICO</name>
<evidence type="ECO:0000313" key="9">
    <source>
        <dbReference type="EMBL" id="ANP72418.1"/>
    </source>
</evidence>
<keyword evidence="4" id="KW-0659">Purine metabolism</keyword>
<dbReference type="InterPro" id="IPR017595">
    <property type="entry name" value="OHCU_decarboxylase-2"/>
</dbReference>
<gene>
    <name evidence="9" type="ORF">PA27867_1461</name>
</gene>
<organism evidence="9 10">
    <name type="scientific">Cryobacterium arcticum</name>
    <dbReference type="NCBI Taxonomy" id="670052"/>
    <lineage>
        <taxon>Bacteria</taxon>
        <taxon>Bacillati</taxon>
        <taxon>Actinomycetota</taxon>
        <taxon>Actinomycetes</taxon>
        <taxon>Micrococcales</taxon>
        <taxon>Microbacteriaceae</taxon>
        <taxon>Cryobacterium</taxon>
    </lineage>
</organism>
<evidence type="ECO:0000256" key="1">
    <source>
        <dbReference type="ARBA" id="ARBA00001163"/>
    </source>
</evidence>
<dbReference type="PANTHER" id="PTHR43466">
    <property type="entry name" value="2-OXO-4-HYDROXY-4-CARBOXY-5-UREIDOIMIDAZOLINE DECARBOXYLASE-RELATED"/>
    <property type="match status" value="1"/>
</dbReference>
<feature type="region of interest" description="Disordered" evidence="7">
    <location>
        <begin position="65"/>
        <end position="84"/>
    </location>
</feature>
<dbReference type="GO" id="GO:0051997">
    <property type="term" value="F:2-oxo-4-hydroxy-4-carboxy-5-ureidoimidazoline decarboxylase activity"/>
    <property type="evidence" value="ECO:0007669"/>
    <property type="project" value="UniProtKB-EC"/>
</dbReference>
<reference evidence="9 10" key="1">
    <citation type="submission" date="2016-06" db="EMBL/GenBank/DDBJ databases">
        <title>Genome sequencing of Cryobacterium arcticum PAMC 27867.</title>
        <authorList>
            <person name="Lee J."/>
            <person name="Kim O.-S."/>
        </authorList>
    </citation>
    <scope>NUCLEOTIDE SEQUENCE [LARGE SCALE GENOMIC DNA]</scope>
    <source>
        <strain evidence="9 10">PAMC 27867</strain>
    </source>
</reference>
<dbReference type="InterPro" id="IPR036778">
    <property type="entry name" value="OHCU_decarboxylase_sf"/>
</dbReference>
<keyword evidence="6" id="KW-0456">Lyase</keyword>
<comment type="catalytic activity">
    <reaction evidence="1">
        <text>5-hydroxy-2-oxo-4-ureido-2,5-dihydro-1H-imidazole-5-carboxylate + H(+) = (S)-allantoin + CO2</text>
        <dbReference type="Rhea" id="RHEA:26301"/>
        <dbReference type="ChEBI" id="CHEBI:15378"/>
        <dbReference type="ChEBI" id="CHEBI:15678"/>
        <dbReference type="ChEBI" id="CHEBI:16526"/>
        <dbReference type="ChEBI" id="CHEBI:58639"/>
        <dbReference type="EC" id="4.1.1.97"/>
    </reaction>
</comment>
<sequence>MTTIPTGDELRDILRACLAVGRWVDEVAAQAPFGSVAGLVETARTAATPLTRAEIDEAMAEHPRIGEKPRGTSRAAGFSRSEQASADADDAGLAAALAEGNRVYEERFDRVFLIRAAGRTRQEILTELHRRVDLDDDTEAAIVGSELRDIALIRLGVLAVQWQDVSVPETDASDSATPSGDPR</sequence>
<evidence type="ECO:0000313" key="10">
    <source>
        <dbReference type="Proteomes" id="UP000092582"/>
    </source>
</evidence>
<dbReference type="NCBIfam" id="NF010372">
    <property type="entry name" value="PRK13798.1"/>
    <property type="match status" value="1"/>
</dbReference>
<dbReference type="NCBIfam" id="TIGR03180">
    <property type="entry name" value="UraD_2"/>
    <property type="match status" value="1"/>
</dbReference>
<dbReference type="GO" id="GO:0019628">
    <property type="term" value="P:urate catabolic process"/>
    <property type="evidence" value="ECO:0007669"/>
    <property type="project" value="TreeGrafter"/>
</dbReference>
<dbReference type="EC" id="4.1.1.97" evidence="3"/>
<dbReference type="PANTHER" id="PTHR43466:SF1">
    <property type="entry name" value="2-OXO-4-HYDROXY-4-CARBOXY-5-UREIDOIMIDAZOLINE DECARBOXYLASE-RELATED"/>
    <property type="match status" value="1"/>
</dbReference>
<dbReference type="AlphaFoldDB" id="A0A1B1BIS6"/>
<dbReference type="Proteomes" id="UP000092582">
    <property type="component" value="Chromosome 1"/>
</dbReference>
<dbReference type="Pfam" id="PF09349">
    <property type="entry name" value="OHCU_decarbox"/>
    <property type="match status" value="1"/>
</dbReference>
<accession>A0A1B1BIS6</accession>
<evidence type="ECO:0000259" key="8">
    <source>
        <dbReference type="Pfam" id="PF09349"/>
    </source>
</evidence>
<dbReference type="InterPro" id="IPR018020">
    <property type="entry name" value="OHCU_decarboxylase"/>
</dbReference>
<evidence type="ECO:0000256" key="4">
    <source>
        <dbReference type="ARBA" id="ARBA00022631"/>
    </source>
</evidence>
<keyword evidence="10" id="KW-1185">Reference proteome</keyword>
<evidence type="ECO:0000256" key="2">
    <source>
        <dbReference type="ARBA" id="ARBA00004754"/>
    </source>
</evidence>
<feature type="domain" description="Oxo-4-hydroxy-4-carboxy-5-ureidoimidazoline decarboxylase" evidence="8">
    <location>
        <begin position="8"/>
        <end position="155"/>
    </location>
</feature>
<dbReference type="PATRIC" id="fig|670052.7.peg.1517"/>
<dbReference type="STRING" id="670052.PA27867_1461"/>
<dbReference type="GO" id="GO:0006144">
    <property type="term" value="P:purine nucleobase metabolic process"/>
    <property type="evidence" value="ECO:0007669"/>
    <property type="project" value="UniProtKB-KW"/>
</dbReference>
<dbReference type="OrthoDB" id="5243781at2"/>
<dbReference type="EMBL" id="CP016282">
    <property type="protein sequence ID" value="ANP72418.1"/>
    <property type="molecule type" value="Genomic_DNA"/>
</dbReference>
<evidence type="ECO:0000256" key="6">
    <source>
        <dbReference type="ARBA" id="ARBA00023239"/>
    </source>
</evidence>